<gene>
    <name evidence="2" type="ORF">GSI_05885</name>
</gene>
<dbReference type="EMBL" id="AYKW01000012">
    <property type="protein sequence ID" value="PIL31188.1"/>
    <property type="molecule type" value="Genomic_DNA"/>
</dbReference>
<sequence length="107" mass="12057">MLCTIPRHIDIAPRRPASYTQDTYSQRVPPPEGHFSSEAEAEARSCVPNYIDKPRVALQYARTSTLPPLCSEFVYDGYRVLCTVYCVVFLPRVPGQMFGIRSQACQA</sequence>
<dbReference type="AlphaFoldDB" id="A0A2G8SC63"/>
<accession>A0A2G8SC63</accession>
<keyword evidence="3" id="KW-1185">Reference proteome</keyword>
<proteinExistence type="predicted"/>
<evidence type="ECO:0000256" key="1">
    <source>
        <dbReference type="SAM" id="MobiDB-lite"/>
    </source>
</evidence>
<evidence type="ECO:0000313" key="3">
    <source>
        <dbReference type="Proteomes" id="UP000230002"/>
    </source>
</evidence>
<feature type="region of interest" description="Disordered" evidence="1">
    <location>
        <begin position="13"/>
        <end position="35"/>
    </location>
</feature>
<name>A0A2G8SC63_9APHY</name>
<reference evidence="2 3" key="1">
    <citation type="journal article" date="2015" name="Sci. Rep.">
        <title>Chromosome-level genome map provides insights into diverse defense mechanisms in the medicinal fungus Ganoderma sinense.</title>
        <authorList>
            <person name="Zhu Y."/>
            <person name="Xu J."/>
            <person name="Sun C."/>
            <person name="Zhou S."/>
            <person name="Xu H."/>
            <person name="Nelson D.R."/>
            <person name="Qian J."/>
            <person name="Song J."/>
            <person name="Luo H."/>
            <person name="Xiang L."/>
            <person name="Li Y."/>
            <person name="Xu Z."/>
            <person name="Ji A."/>
            <person name="Wang L."/>
            <person name="Lu S."/>
            <person name="Hayward A."/>
            <person name="Sun W."/>
            <person name="Li X."/>
            <person name="Schwartz D.C."/>
            <person name="Wang Y."/>
            <person name="Chen S."/>
        </authorList>
    </citation>
    <scope>NUCLEOTIDE SEQUENCE [LARGE SCALE GENOMIC DNA]</scope>
    <source>
        <strain evidence="2 3">ZZ0214-1</strain>
    </source>
</reference>
<dbReference type="Proteomes" id="UP000230002">
    <property type="component" value="Unassembled WGS sequence"/>
</dbReference>
<evidence type="ECO:0000313" key="2">
    <source>
        <dbReference type="EMBL" id="PIL31188.1"/>
    </source>
</evidence>
<protein>
    <submittedName>
        <fullName evidence="2">Uncharacterized protein</fullName>
    </submittedName>
</protein>
<comment type="caution">
    <text evidence="2">The sequence shown here is derived from an EMBL/GenBank/DDBJ whole genome shotgun (WGS) entry which is preliminary data.</text>
</comment>
<organism evidence="2 3">
    <name type="scientific">Ganoderma sinense ZZ0214-1</name>
    <dbReference type="NCBI Taxonomy" id="1077348"/>
    <lineage>
        <taxon>Eukaryota</taxon>
        <taxon>Fungi</taxon>
        <taxon>Dikarya</taxon>
        <taxon>Basidiomycota</taxon>
        <taxon>Agaricomycotina</taxon>
        <taxon>Agaricomycetes</taxon>
        <taxon>Polyporales</taxon>
        <taxon>Polyporaceae</taxon>
        <taxon>Ganoderma</taxon>
    </lineage>
</organism>